<dbReference type="GO" id="GO:0016887">
    <property type="term" value="F:ATP hydrolysis activity"/>
    <property type="evidence" value="ECO:0007669"/>
    <property type="project" value="InterPro"/>
</dbReference>
<dbReference type="GO" id="GO:0005388">
    <property type="term" value="F:P-type calcium transporter activity"/>
    <property type="evidence" value="ECO:0007669"/>
    <property type="project" value="UniProtKB-EC"/>
</dbReference>
<comment type="subcellular location">
    <subcellularLocation>
        <location evidence="1 14">Membrane</location>
        <topology evidence="1 14">Multi-pass membrane protein</topology>
    </subcellularLocation>
</comment>
<dbReference type="Pfam" id="PF00689">
    <property type="entry name" value="Cation_ATPase_C"/>
    <property type="match status" value="1"/>
</dbReference>
<proteinExistence type="inferred from homology"/>
<dbReference type="InParanoid" id="A0A078AJV6"/>
<dbReference type="InterPro" id="IPR018303">
    <property type="entry name" value="ATPase_P-typ_P_site"/>
</dbReference>
<evidence type="ECO:0000256" key="8">
    <source>
        <dbReference type="ARBA" id="ARBA00022842"/>
    </source>
</evidence>
<dbReference type="SMART" id="SM00831">
    <property type="entry name" value="Cation_ATPase_N"/>
    <property type="match status" value="1"/>
</dbReference>
<dbReference type="Proteomes" id="UP000039865">
    <property type="component" value="Unassembled WGS sequence"/>
</dbReference>
<keyword evidence="10 14" id="KW-1133">Transmembrane helix</keyword>
<dbReference type="Gene3D" id="2.70.150.10">
    <property type="entry name" value="Calcium-transporting ATPase, cytoplasmic transduction domain A"/>
    <property type="match status" value="1"/>
</dbReference>
<dbReference type="NCBIfam" id="TIGR01494">
    <property type="entry name" value="ATPase_P-type"/>
    <property type="match status" value="2"/>
</dbReference>
<reference evidence="17 18" key="1">
    <citation type="submission" date="2014-06" db="EMBL/GenBank/DDBJ databases">
        <authorList>
            <person name="Swart Estienne"/>
        </authorList>
    </citation>
    <scope>NUCLEOTIDE SEQUENCE [LARGE SCALE GENOMIC DNA]</scope>
    <source>
        <strain evidence="17 18">130c</strain>
    </source>
</reference>
<dbReference type="Pfam" id="PF00122">
    <property type="entry name" value="E1-E2_ATPase"/>
    <property type="match status" value="1"/>
</dbReference>
<dbReference type="SFLD" id="SFLDG00002">
    <property type="entry name" value="C1.7:_P-type_atpase_like"/>
    <property type="match status" value="1"/>
</dbReference>
<feature type="transmembrane region" description="Helical" evidence="14">
    <location>
        <begin position="1015"/>
        <end position="1034"/>
    </location>
</feature>
<keyword evidence="2 14" id="KW-0813">Transport</keyword>
<dbReference type="PROSITE" id="PS00154">
    <property type="entry name" value="ATPASE_E1_E2"/>
    <property type="match status" value="1"/>
</dbReference>
<dbReference type="SFLD" id="SFLDS00003">
    <property type="entry name" value="Haloacid_Dehalogenase"/>
    <property type="match status" value="1"/>
</dbReference>
<comment type="function">
    <text evidence="14">Catalyzes the hydrolysis of ATP coupled with the transport of calcium.</text>
</comment>
<keyword evidence="3 14" id="KW-0109">Calcium transport</keyword>
<keyword evidence="4 14" id="KW-0812">Transmembrane</keyword>
<evidence type="ECO:0000256" key="14">
    <source>
        <dbReference type="RuleBase" id="RU361146"/>
    </source>
</evidence>
<dbReference type="InterPro" id="IPR006068">
    <property type="entry name" value="ATPase_P-typ_cation-transptr_C"/>
</dbReference>
<dbReference type="SUPFAM" id="SSF81653">
    <property type="entry name" value="Calcium ATPase, transduction domain A"/>
    <property type="match status" value="1"/>
</dbReference>
<evidence type="ECO:0000256" key="5">
    <source>
        <dbReference type="ARBA" id="ARBA00022741"/>
    </source>
</evidence>
<keyword evidence="6 14" id="KW-0106">Calcium</keyword>
<dbReference type="Gene3D" id="3.40.1110.10">
    <property type="entry name" value="Calcium-transporting ATPase, cytoplasmic domain N"/>
    <property type="match status" value="1"/>
</dbReference>
<feature type="transmembrane region" description="Helical" evidence="14">
    <location>
        <begin position="281"/>
        <end position="302"/>
    </location>
</feature>
<evidence type="ECO:0000256" key="15">
    <source>
        <dbReference type="SAM" id="Coils"/>
    </source>
</evidence>
<comment type="caution">
    <text evidence="14">Lacks conserved residue(s) required for the propagation of feature annotation.</text>
</comment>
<dbReference type="InterPro" id="IPR004014">
    <property type="entry name" value="ATPase_P-typ_cation-transptr_N"/>
</dbReference>
<dbReference type="InterPro" id="IPR023214">
    <property type="entry name" value="HAD_sf"/>
</dbReference>
<feature type="transmembrane region" description="Helical" evidence="14">
    <location>
        <begin position="974"/>
        <end position="995"/>
    </location>
</feature>
<keyword evidence="15" id="KW-0175">Coiled coil</keyword>
<keyword evidence="8" id="KW-0460">Magnesium</keyword>
<evidence type="ECO:0000259" key="16">
    <source>
        <dbReference type="SMART" id="SM00831"/>
    </source>
</evidence>
<evidence type="ECO:0000256" key="1">
    <source>
        <dbReference type="ARBA" id="ARBA00004141"/>
    </source>
</evidence>
<dbReference type="FunFam" id="2.70.150.10:FF:000014">
    <property type="entry name" value="Calcium-transporting ATPase, putative"/>
    <property type="match status" value="1"/>
</dbReference>
<evidence type="ECO:0000256" key="2">
    <source>
        <dbReference type="ARBA" id="ARBA00022448"/>
    </source>
</evidence>
<dbReference type="SUPFAM" id="SSF56784">
    <property type="entry name" value="HAD-like"/>
    <property type="match status" value="1"/>
</dbReference>
<keyword evidence="18" id="KW-1185">Reference proteome</keyword>
<dbReference type="PRINTS" id="PR00119">
    <property type="entry name" value="CATATPASE"/>
</dbReference>
<dbReference type="OMA" id="PLWNNMM"/>
<feature type="domain" description="Cation-transporting P-type ATPase N-terminal" evidence="16">
    <location>
        <begin position="25"/>
        <end position="99"/>
    </location>
</feature>
<evidence type="ECO:0000256" key="11">
    <source>
        <dbReference type="ARBA" id="ARBA00023065"/>
    </source>
</evidence>
<dbReference type="Pfam" id="PF13246">
    <property type="entry name" value="Cation_ATPase"/>
    <property type="match status" value="1"/>
</dbReference>
<evidence type="ECO:0000256" key="9">
    <source>
        <dbReference type="ARBA" id="ARBA00022967"/>
    </source>
</evidence>
<dbReference type="GO" id="GO:0016020">
    <property type="term" value="C:membrane"/>
    <property type="evidence" value="ECO:0007669"/>
    <property type="project" value="UniProtKB-SubCell"/>
</dbReference>
<dbReference type="InterPro" id="IPR036412">
    <property type="entry name" value="HAD-like_sf"/>
</dbReference>
<keyword evidence="5 14" id="KW-0547">Nucleotide-binding</keyword>
<dbReference type="Pfam" id="PF00690">
    <property type="entry name" value="Cation_ATPase_N"/>
    <property type="match status" value="1"/>
</dbReference>
<protein>
    <recommendedName>
        <fullName evidence="14">Calcium-transporting ATPase</fullName>
        <ecNumber evidence="14">7.2.2.10</ecNumber>
    </recommendedName>
</protein>
<keyword evidence="9" id="KW-1278">Translocase</keyword>
<evidence type="ECO:0000256" key="6">
    <source>
        <dbReference type="ARBA" id="ARBA00022837"/>
    </source>
</evidence>
<dbReference type="FunFam" id="1.20.1110.10:FF:000027">
    <property type="entry name" value="Calcium-transporting ATPase, putative"/>
    <property type="match status" value="1"/>
</dbReference>
<dbReference type="OrthoDB" id="3352408at2759"/>
<feature type="coiled-coil region" evidence="15">
    <location>
        <begin position="48"/>
        <end position="85"/>
    </location>
</feature>
<dbReference type="EC" id="7.2.2.10" evidence="14"/>
<dbReference type="PANTHER" id="PTHR42861">
    <property type="entry name" value="CALCIUM-TRANSPORTING ATPASE"/>
    <property type="match status" value="1"/>
</dbReference>
<name>A0A078AJV6_STYLE</name>
<evidence type="ECO:0000256" key="4">
    <source>
        <dbReference type="ARBA" id="ARBA00022692"/>
    </source>
</evidence>
<dbReference type="AlphaFoldDB" id="A0A078AJV6"/>
<evidence type="ECO:0000256" key="10">
    <source>
        <dbReference type="ARBA" id="ARBA00022989"/>
    </source>
</evidence>
<dbReference type="InterPro" id="IPR059000">
    <property type="entry name" value="ATPase_P-type_domA"/>
</dbReference>
<evidence type="ECO:0000313" key="18">
    <source>
        <dbReference type="Proteomes" id="UP000039865"/>
    </source>
</evidence>
<evidence type="ECO:0000313" key="17">
    <source>
        <dbReference type="EMBL" id="CDW82171.1"/>
    </source>
</evidence>
<dbReference type="InterPro" id="IPR001757">
    <property type="entry name" value="P_typ_ATPase"/>
</dbReference>
<feature type="transmembrane region" description="Helical" evidence="14">
    <location>
        <begin position="867"/>
        <end position="887"/>
    </location>
</feature>
<dbReference type="GO" id="GO:0005524">
    <property type="term" value="F:ATP binding"/>
    <property type="evidence" value="ECO:0007669"/>
    <property type="project" value="UniProtKB-KW"/>
</dbReference>
<evidence type="ECO:0000256" key="3">
    <source>
        <dbReference type="ARBA" id="ARBA00022568"/>
    </source>
</evidence>
<dbReference type="NCBIfam" id="TIGR01116">
    <property type="entry name" value="ATPase-IIA1_Ca"/>
    <property type="match status" value="1"/>
</dbReference>
<dbReference type="InterPro" id="IPR023299">
    <property type="entry name" value="ATPase_P-typ_cyto_dom_N"/>
</dbReference>
<feature type="transmembrane region" description="Helical" evidence="14">
    <location>
        <begin position="314"/>
        <end position="342"/>
    </location>
</feature>
<dbReference type="EMBL" id="CCKQ01010639">
    <property type="protein sequence ID" value="CDW82171.1"/>
    <property type="molecule type" value="Genomic_DNA"/>
</dbReference>
<dbReference type="FunCoup" id="A0A078AJV6">
    <property type="interactions" value="101"/>
</dbReference>
<comment type="similarity">
    <text evidence="13 14">Belongs to the cation transport ATPase (P-type) (TC 3.A.3) family.</text>
</comment>
<evidence type="ECO:0000256" key="7">
    <source>
        <dbReference type="ARBA" id="ARBA00022840"/>
    </source>
</evidence>
<keyword evidence="7 14" id="KW-0067">ATP-binding</keyword>
<gene>
    <name evidence="17" type="primary">Contig9263.g9900</name>
    <name evidence="17" type="ORF">STYLEM_11200</name>
</gene>
<dbReference type="FunFam" id="1.20.1110.10:FF:000037">
    <property type="entry name" value="Calcium-transporting ATPase, putative"/>
    <property type="match status" value="1"/>
</dbReference>
<dbReference type="InterPro" id="IPR023298">
    <property type="entry name" value="ATPase_P-typ_TM_dom_sf"/>
</dbReference>
<evidence type="ECO:0000256" key="13">
    <source>
        <dbReference type="ARBA" id="ARBA00038148"/>
    </source>
</evidence>
<dbReference type="Gene3D" id="1.20.1110.10">
    <property type="entry name" value="Calcium-transporting ATPase, transmembrane domain"/>
    <property type="match status" value="1"/>
</dbReference>
<dbReference type="InterPro" id="IPR005782">
    <property type="entry name" value="P-type_ATPase_IIA"/>
</dbReference>
<dbReference type="SUPFAM" id="SSF81660">
    <property type="entry name" value="Metal cation-transporting ATPase, ATP-binding domain N"/>
    <property type="match status" value="1"/>
</dbReference>
<evidence type="ECO:0000256" key="12">
    <source>
        <dbReference type="ARBA" id="ARBA00023136"/>
    </source>
</evidence>
<dbReference type="InterPro" id="IPR008250">
    <property type="entry name" value="ATPase_P-typ_transduc_dom_A_sf"/>
</dbReference>
<dbReference type="SFLD" id="SFLDF00027">
    <property type="entry name" value="p-type_atpase"/>
    <property type="match status" value="1"/>
</dbReference>
<feature type="transmembrane region" description="Helical" evidence="14">
    <location>
        <begin position="82"/>
        <end position="101"/>
    </location>
</feature>
<accession>A0A078AJV6</accession>
<comment type="catalytic activity">
    <reaction evidence="14">
        <text>Ca(2+)(in) + ATP + H2O = Ca(2+)(out) + ADP + phosphate + H(+)</text>
        <dbReference type="Rhea" id="RHEA:18105"/>
        <dbReference type="ChEBI" id="CHEBI:15377"/>
        <dbReference type="ChEBI" id="CHEBI:15378"/>
        <dbReference type="ChEBI" id="CHEBI:29108"/>
        <dbReference type="ChEBI" id="CHEBI:30616"/>
        <dbReference type="ChEBI" id="CHEBI:43474"/>
        <dbReference type="ChEBI" id="CHEBI:456216"/>
        <dbReference type="EC" id="7.2.2.10"/>
    </reaction>
</comment>
<dbReference type="SUPFAM" id="SSF81665">
    <property type="entry name" value="Calcium ATPase, transmembrane domain M"/>
    <property type="match status" value="1"/>
</dbReference>
<dbReference type="Gene3D" id="3.40.50.1000">
    <property type="entry name" value="HAD superfamily/HAD-like"/>
    <property type="match status" value="1"/>
</dbReference>
<feature type="transmembrane region" description="Helical" evidence="14">
    <location>
        <begin position="107"/>
        <end position="129"/>
    </location>
</feature>
<dbReference type="InterPro" id="IPR044492">
    <property type="entry name" value="P_typ_ATPase_HD_dom"/>
</dbReference>
<keyword evidence="12 14" id="KW-0472">Membrane</keyword>
<sequence>MEKGQENKLKVTAEALKKLDLKEFQYHKKTVEDVVQGLQTNLTTGLSVEEAKERLQKYGHNQLDKEEEESLFEKIKEQFEDLLVRILLLAAVVSFVIALTGDHDEGITAYVEPFVILTILVVNAVISIWQDSNADKALEALKQMQALECKLLRNGAWSIHDAKELVPGDIVEVKIGDRIPADLRIAQLNSVSLQVEEAPLTGESVSVQKVTKPMPESAQLLQDQKNMLFSSTVINYGSAVGVVVYTGMQTAIGRVQEEVAGAAEEEEDTPLKKKLNAFGELLSKIIAIICFLVWIMNFNNFFDKMHGSPLKGCIYYFKIAIALAVAAIPEGLPAVITTCLALGTRKMAANNAIVRRLPSVETLGCTTVICSDKTGTLTKNQMCAVKFAYIGNGLNDLKSFDIEERSYSPEGQVMKMNSDLFEKVASIREIAAVCTLNNKSDIVYEESNFAKQGEPTEAALKVAAEKLGQYDRSLGNVDYKKSPTAYATQLKRTIKTIASLDFTSERKTMSTVVKGLGGNQNNCLLLKGAPERVIEKSKTYKKEDGSVQEFTEAEKKKLIEQIQGYAKEGLRVLGVGILYGAGSLSDLNENNLEQKLSNIEQYGELEKGGTFLGIVCIKDPVREEVKQAISDCKTAGIRVIMITGDSKETAVAIAKEINIIDKDGPNTSFTGTEFEQLSHEQKKAALGGVGGKVFSRVEPRHKRELVKLLIEMVRIFFNLTHLQNQIVAMTGDGVNDAPALKQAHIGIAMGITGTEVAKEASDMVLADDNFATIVKAVEEGRAIYSNMKAFIRYLISSNIGEVASIFLTAMLGVPEGFTSVQLLWVNLVTDGPPATALGFNPPDKDIMKQPPRSADDQLISGWVFFRYMVIGIYVGFATVGVFIYWYLYAETGDGHSHVTWEQLSNWSECPSWPAGSLTVQNYGGLDFSANPCEYFTRGKVKASTLSLSVLVLIEMLNALNALSEDNSLLVIHPFVNLWLIAAIIASIGSHMFILYVPVMNQIFGITPLNFAEWQLVIAFSVPVILIDEVLKFFGRIMNANELKKRMALLADDKKKQ</sequence>
<keyword evidence="11 14" id="KW-0406">Ion transport</keyword>
<organism evidence="17 18">
    <name type="scientific">Stylonychia lemnae</name>
    <name type="common">Ciliate</name>
    <dbReference type="NCBI Taxonomy" id="5949"/>
    <lineage>
        <taxon>Eukaryota</taxon>
        <taxon>Sar</taxon>
        <taxon>Alveolata</taxon>
        <taxon>Ciliophora</taxon>
        <taxon>Intramacronucleata</taxon>
        <taxon>Spirotrichea</taxon>
        <taxon>Stichotrichia</taxon>
        <taxon>Sporadotrichida</taxon>
        <taxon>Oxytrichidae</taxon>
        <taxon>Stylonychinae</taxon>
        <taxon>Stylonychia</taxon>
    </lineage>
</organism>